<evidence type="ECO:0000256" key="2">
    <source>
        <dbReference type="SAM" id="Phobius"/>
    </source>
</evidence>
<accession>A0A7X6DNJ4</accession>
<organism evidence="3 4">
    <name type="scientific">Candidatus Manganitrophus noduliformans</name>
    <dbReference type="NCBI Taxonomy" id="2606439"/>
    <lineage>
        <taxon>Bacteria</taxon>
        <taxon>Pseudomonadati</taxon>
        <taxon>Nitrospirota</taxon>
        <taxon>Nitrospiria</taxon>
        <taxon>Candidatus Troglogloeales</taxon>
        <taxon>Candidatus Manganitrophaceae</taxon>
        <taxon>Candidatus Manganitrophus</taxon>
    </lineage>
</organism>
<name>A0A7X6DNJ4_9BACT</name>
<dbReference type="Proteomes" id="UP000534783">
    <property type="component" value="Unassembled WGS sequence"/>
</dbReference>
<feature type="transmembrane region" description="Helical" evidence="2">
    <location>
        <begin position="34"/>
        <end position="54"/>
    </location>
</feature>
<evidence type="ECO:0000256" key="1">
    <source>
        <dbReference type="SAM" id="MobiDB-lite"/>
    </source>
</evidence>
<evidence type="ECO:0000313" key="4">
    <source>
        <dbReference type="Proteomes" id="UP000534783"/>
    </source>
</evidence>
<comment type="caution">
    <text evidence="3">The sequence shown here is derived from an EMBL/GenBank/DDBJ whole genome shotgun (WGS) entry which is preliminary data.</text>
</comment>
<sequence>MGSHNNPSHPSEGTLSLESKTATTRKPRKQGRGFFLTLLIVSGVVILFMTVLALKGREIHNFTFKKFVINKALVALLPSEYTLEEAEQVRETVYRFYDNAKAEQISDADLLEVSNRIQGIMADDKITDEEAKGLLALIGEKKARDIHQ</sequence>
<dbReference type="AlphaFoldDB" id="A0A7X6DNJ4"/>
<keyword evidence="2" id="KW-0812">Transmembrane</keyword>
<feature type="compositionally biased region" description="Polar residues" evidence="1">
    <location>
        <begin position="1"/>
        <end position="22"/>
    </location>
</feature>
<evidence type="ECO:0000313" key="3">
    <source>
        <dbReference type="EMBL" id="NKE70528.1"/>
    </source>
</evidence>
<dbReference type="RefSeq" id="WP_168058771.1">
    <property type="nucleotide sequence ID" value="NZ_VTOW01000001.1"/>
</dbReference>
<feature type="region of interest" description="Disordered" evidence="1">
    <location>
        <begin position="1"/>
        <end position="26"/>
    </location>
</feature>
<keyword evidence="2" id="KW-0472">Membrane</keyword>
<proteinExistence type="predicted"/>
<keyword evidence="4" id="KW-1185">Reference proteome</keyword>
<gene>
    <name evidence="3" type="ORF">MNODULE_07220</name>
</gene>
<dbReference type="EMBL" id="VTOW01000001">
    <property type="protein sequence ID" value="NKE70528.1"/>
    <property type="molecule type" value="Genomic_DNA"/>
</dbReference>
<keyword evidence="2" id="KW-1133">Transmembrane helix</keyword>
<reference evidence="3 4" key="1">
    <citation type="journal article" date="2020" name="Nature">
        <title>Bacterial chemolithoautotrophy via manganese oxidation.</title>
        <authorList>
            <person name="Yu H."/>
            <person name="Leadbetter J.R."/>
        </authorList>
    </citation>
    <scope>NUCLEOTIDE SEQUENCE [LARGE SCALE GENOMIC DNA]</scope>
    <source>
        <strain evidence="3 4">Mn-1</strain>
    </source>
</reference>
<protein>
    <submittedName>
        <fullName evidence="3">Uncharacterized protein</fullName>
    </submittedName>
</protein>